<dbReference type="Proteomes" id="UP000092600">
    <property type="component" value="Unassembled WGS sequence"/>
</dbReference>
<reference evidence="1 2" key="1">
    <citation type="journal article" date="2016" name="DNA Res.">
        <title>The draft genome of MD-2 pineapple using hybrid error correction of long reads.</title>
        <authorList>
            <person name="Redwan R.M."/>
            <person name="Saidin A."/>
            <person name="Kumar S.V."/>
        </authorList>
    </citation>
    <scope>NUCLEOTIDE SEQUENCE [LARGE SCALE GENOMIC DNA]</scope>
    <source>
        <strain evidence="2">cv. MD2</strain>
        <tissue evidence="1">Leaf</tissue>
    </source>
</reference>
<comment type="caution">
    <text evidence="1">The sequence shown here is derived from an EMBL/GenBank/DDBJ whole genome shotgun (WGS) entry which is preliminary data.</text>
</comment>
<name>A0A199UE58_ANACO</name>
<protein>
    <submittedName>
        <fullName evidence="1">Uncharacterized protein</fullName>
    </submittedName>
</protein>
<sequence>MCGVRLGDEDTKSFKEFLNGSVWNVRGLNEPSKRRAVKCVVSSFTNAVLCLQETKVGVVSLFSSCYYIGANGASSGLLTCWSSRVFSCSEVIKKNFSHAPTFSSSGRRKLLCH</sequence>
<dbReference type="EMBL" id="LSRQ01008381">
    <property type="protein sequence ID" value="OAY63152.1"/>
    <property type="molecule type" value="Genomic_DNA"/>
</dbReference>
<evidence type="ECO:0000313" key="1">
    <source>
        <dbReference type="EMBL" id="OAY63152.1"/>
    </source>
</evidence>
<dbReference type="SUPFAM" id="SSF56219">
    <property type="entry name" value="DNase I-like"/>
    <property type="match status" value="1"/>
</dbReference>
<dbReference type="InterPro" id="IPR036691">
    <property type="entry name" value="Endo/exonu/phosph_ase_sf"/>
</dbReference>
<gene>
    <name evidence="1" type="ORF">ACMD2_13330</name>
</gene>
<organism evidence="1 2">
    <name type="scientific">Ananas comosus</name>
    <name type="common">Pineapple</name>
    <name type="synonym">Ananas ananas</name>
    <dbReference type="NCBI Taxonomy" id="4615"/>
    <lineage>
        <taxon>Eukaryota</taxon>
        <taxon>Viridiplantae</taxon>
        <taxon>Streptophyta</taxon>
        <taxon>Embryophyta</taxon>
        <taxon>Tracheophyta</taxon>
        <taxon>Spermatophyta</taxon>
        <taxon>Magnoliopsida</taxon>
        <taxon>Liliopsida</taxon>
        <taxon>Poales</taxon>
        <taxon>Bromeliaceae</taxon>
        <taxon>Bromelioideae</taxon>
        <taxon>Ananas</taxon>
    </lineage>
</organism>
<dbReference type="Gene3D" id="3.60.10.10">
    <property type="entry name" value="Endonuclease/exonuclease/phosphatase"/>
    <property type="match status" value="1"/>
</dbReference>
<proteinExistence type="predicted"/>
<accession>A0A199UE58</accession>
<dbReference type="AlphaFoldDB" id="A0A199UE58"/>
<evidence type="ECO:0000313" key="2">
    <source>
        <dbReference type="Proteomes" id="UP000092600"/>
    </source>
</evidence>